<keyword evidence="2" id="KW-1185">Reference proteome</keyword>
<accession>A0A1G6ZCW2</accession>
<dbReference type="EMBL" id="FNAG01000013">
    <property type="protein sequence ID" value="SDE00133.1"/>
    <property type="molecule type" value="Genomic_DNA"/>
</dbReference>
<name>A0A1G6ZCW2_9GAMM</name>
<gene>
    <name evidence="1" type="ORF">SAMN04488509_11344</name>
</gene>
<dbReference type="AlphaFoldDB" id="A0A1G6ZCW2"/>
<organism evidence="1 2">
    <name type="scientific">Aquimonas voraii</name>
    <dbReference type="NCBI Taxonomy" id="265719"/>
    <lineage>
        <taxon>Bacteria</taxon>
        <taxon>Pseudomonadati</taxon>
        <taxon>Pseudomonadota</taxon>
        <taxon>Gammaproteobacteria</taxon>
        <taxon>Lysobacterales</taxon>
        <taxon>Lysobacteraceae</taxon>
        <taxon>Aquimonas</taxon>
    </lineage>
</organism>
<protein>
    <recommendedName>
        <fullName evidence="3">Lipoprotein</fullName>
    </recommendedName>
</protein>
<dbReference type="Proteomes" id="UP000199603">
    <property type="component" value="Unassembled WGS sequence"/>
</dbReference>
<dbReference type="OrthoDB" id="9815328at2"/>
<proteinExistence type="predicted"/>
<evidence type="ECO:0008006" key="3">
    <source>
        <dbReference type="Google" id="ProtNLM"/>
    </source>
</evidence>
<dbReference type="RefSeq" id="WP_091244818.1">
    <property type="nucleotide sequence ID" value="NZ_FNAG01000013.1"/>
</dbReference>
<sequence length="134" mass="15073">MHFSRRYLLILLPLLLLLMGARQAPLTDPDPIAVPAGLELKTIEREIKRALIGRGWTVTAESAGQIDSTLNVRAHTARVRITYDAQRVALAYVSSDNLAYEEKRGERYIHKNYASWVNNVLTDLSRGLQMAAIE</sequence>
<reference evidence="1 2" key="1">
    <citation type="submission" date="2016-10" db="EMBL/GenBank/DDBJ databases">
        <authorList>
            <person name="de Groot N.N."/>
        </authorList>
    </citation>
    <scope>NUCLEOTIDE SEQUENCE [LARGE SCALE GENOMIC DNA]</scope>
    <source>
        <strain evidence="1 2">DSM 16957</strain>
    </source>
</reference>
<evidence type="ECO:0000313" key="2">
    <source>
        <dbReference type="Proteomes" id="UP000199603"/>
    </source>
</evidence>
<dbReference type="STRING" id="265719.SAMN04488509_11344"/>
<evidence type="ECO:0000313" key="1">
    <source>
        <dbReference type="EMBL" id="SDE00133.1"/>
    </source>
</evidence>